<evidence type="ECO:0000313" key="3">
    <source>
        <dbReference type="EMBL" id="GGY90747.1"/>
    </source>
</evidence>
<reference evidence="3" key="2">
    <citation type="submission" date="2020-09" db="EMBL/GenBank/DDBJ databases">
        <authorList>
            <person name="Sun Q."/>
            <person name="Ohkuma M."/>
        </authorList>
    </citation>
    <scope>NUCLEOTIDE SEQUENCE</scope>
    <source>
        <strain evidence="3">JCM 4815</strain>
    </source>
</reference>
<feature type="domain" description="PPM-type phosphatase" evidence="2">
    <location>
        <begin position="17"/>
        <end position="227"/>
    </location>
</feature>
<dbReference type="InterPro" id="IPR052016">
    <property type="entry name" value="Bact_Sigma-Reg"/>
</dbReference>
<dbReference type="Proteomes" id="UP000622166">
    <property type="component" value="Unassembled WGS sequence"/>
</dbReference>
<dbReference type="EMBL" id="BMVW01000001">
    <property type="protein sequence ID" value="GGY90747.1"/>
    <property type="molecule type" value="Genomic_DNA"/>
</dbReference>
<protein>
    <recommendedName>
        <fullName evidence="2">PPM-type phosphatase domain-containing protein</fullName>
    </recommendedName>
</protein>
<keyword evidence="4" id="KW-1185">Reference proteome</keyword>
<dbReference type="PANTHER" id="PTHR43156">
    <property type="entry name" value="STAGE II SPORULATION PROTEIN E-RELATED"/>
    <property type="match status" value="1"/>
</dbReference>
<evidence type="ECO:0000259" key="2">
    <source>
        <dbReference type="SMART" id="SM00331"/>
    </source>
</evidence>
<evidence type="ECO:0000313" key="4">
    <source>
        <dbReference type="Proteomes" id="UP000622166"/>
    </source>
</evidence>
<dbReference type="RefSeq" id="WP_189855024.1">
    <property type="nucleotide sequence ID" value="NZ_BMVW01000001.1"/>
</dbReference>
<dbReference type="InterPro" id="IPR001932">
    <property type="entry name" value="PPM-type_phosphatase-like_dom"/>
</dbReference>
<dbReference type="Gene3D" id="3.60.40.10">
    <property type="entry name" value="PPM-type phosphatase domain"/>
    <property type="match status" value="1"/>
</dbReference>
<organism evidence="3 4">
    <name type="scientific">Streptomyces poonensis</name>
    <dbReference type="NCBI Taxonomy" id="68255"/>
    <lineage>
        <taxon>Bacteria</taxon>
        <taxon>Bacillati</taxon>
        <taxon>Actinomycetota</taxon>
        <taxon>Actinomycetes</taxon>
        <taxon>Kitasatosporales</taxon>
        <taxon>Streptomycetaceae</taxon>
        <taxon>Streptomyces</taxon>
    </lineage>
</organism>
<dbReference type="SUPFAM" id="SSF81606">
    <property type="entry name" value="PP2C-like"/>
    <property type="match status" value="1"/>
</dbReference>
<dbReference type="InterPro" id="IPR036457">
    <property type="entry name" value="PPM-type-like_dom_sf"/>
</dbReference>
<name>A0A918P8Y5_9ACTN</name>
<gene>
    <name evidence="3" type="ORF">GCM10010365_06440</name>
</gene>
<dbReference type="PANTHER" id="PTHR43156:SF2">
    <property type="entry name" value="STAGE II SPORULATION PROTEIN E"/>
    <property type="match status" value="1"/>
</dbReference>
<accession>A0A918P8Y5</accession>
<keyword evidence="1" id="KW-0378">Hydrolase</keyword>
<comment type="caution">
    <text evidence="3">The sequence shown here is derived from an EMBL/GenBank/DDBJ whole genome shotgun (WGS) entry which is preliminary data.</text>
</comment>
<sequence length="234" mass="25096">MDCGPRLPAPSTPAALALAARCRSAAGPDRPGGDLYDVLLTPNGPRLIIGDVKGHGPAAAPLAATVLDAARPTATTEPDPARLATTLDARLRPHLDAEDFVTLLVADFHPHEVRLANCGHPPPLHITRRRLDPLTPRHPSPPLGLDPAPRVQRIRLLPDQRLLLYTDGLTEARAADGTFFPLDSRARAALLAPTLDQALDTLLDLHHQHTRHTPAAADDLTLLLAQPTSPDRPY</sequence>
<reference evidence="3" key="1">
    <citation type="journal article" date="2014" name="Int. J. Syst. Evol. Microbiol.">
        <title>Complete genome sequence of Corynebacterium casei LMG S-19264T (=DSM 44701T), isolated from a smear-ripened cheese.</title>
        <authorList>
            <consortium name="US DOE Joint Genome Institute (JGI-PGF)"/>
            <person name="Walter F."/>
            <person name="Albersmeier A."/>
            <person name="Kalinowski J."/>
            <person name="Ruckert C."/>
        </authorList>
    </citation>
    <scope>NUCLEOTIDE SEQUENCE</scope>
    <source>
        <strain evidence="3">JCM 4815</strain>
    </source>
</reference>
<dbReference type="Pfam" id="PF07228">
    <property type="entry name" value="SpoIIE"/>
    <property type="match status" value="1"/>
</dbReference>
<dbReference type="GO" id="GO:0016791">
    <property type="term" value="F:phosphatase activity"/>
    <property type="evidence" value="ECO:0007669"/>
    <property type="project" value="TreeGrafter"/>
</dbReference>
<evidence type="ECO:0000256" key="1">
    <source>
        <dbReference type="ARBA" id="ARBA00022801"/>
    </source>
</evidence>
<dbReference type="AlphaFoldDB" id="A0A918P8Y5"/>
<proteinExistence type="predicted"/>
<dbReference type="SMART" id="SM00331">
    <property type="entry name" value="PP2C_SIG"/>
    <property type="match status" value="1"/>
</dbReference>